<feature type="transmembrane region" description="Helical" evidence="5">
    <location>
        <begin position="287"/>
        <end position="305"/>
    </location>
</feature>
<proteinExistence type="predicted"/>
<sequence>MTMRILSIFFTMDYLFLFAGLALLLLGAEFLVDSSVAIAKRAKVSSFVIGLTIVGMGTSAPEMFVSLSSAWNGNGDVAVGNIIGSNICNIFLILGASATILPFAIQGNIIRRDIPFGIFAAVLVTLLGHKSLLSDNFSNTLTRIDGIVFLILFFAYMGFTIYKSRKETSGTEDEAISRLTGKPVFLLIPIAIASLAGLVFGGKLFLGAAENLARAWGVSDAVIAITVVALGTSLPELITSIVAALKKNSELAFGNVIGSNIFNIFLILGVSSVAKPIAIQGVRVEDFAVMIFATLCTFLVTCTFRPKYFDRIEGIFFLICYVGYTAYLVMR</sequence>
<feature type="transmembrane region" description="Helical" evidence="5">
    <location>
        <begin position="252"/>
        <end position="275"/>
    </location>
</feature>
<feature type="transmembrane region" description="Helical" evidence="5">
    <location>
        <begin position="221"/>
        <end position="245"/>
    </location>
</feature>
<dbReference type="Pfam" id="PF01699">
    <property type="entry name" value="Na_Ca_ex"/>
    <property type="match status" value="2"/>
</dbReference>
<keyword evidence="8" id="KW-1185">Reference proteome</keyword>
<feature type="transmembrane region" description="Helical" evidence="5">
    <location>
        <begin position="114"/>
        <end position="132"/>
    </location>
</feature>
<feature type="domain" description="Sodium/calcium exchanger membrane region" evidence="6">
    <location>
        <begin position="190"/>
        <end position="329"/>
    </location>
</feature>
<feature type="transmembrane region" description="Helical" evidence="5">
    <location>
        <begin position="144"/>
        <end position="162"/>
    </location>
</feature>
<evidence type="ECO:0000256" key="4">
    <source>
        <dbReference type="ARBA" id="ARBA00023136"/>
    </source>
</evidence>
<dbReference type="NCBIfam" id="TIGR00367">
    <property type="entry name" value="calcium/sodium antiporter"/>
    <property type="match status" value="1"/>
</dbReference>
<dbReference type="GO" id="GO:0006874">
    <property type="term" value="P:intracellular calcium ion homeostasis"/>
    <property type="evidence" value="ECO:0007669"/>
    <property type="project" value="TreeGrafter"/>
</dbReference>
<name>A0A1M6R940_9BACT</name>
<feature type="transmembrane region" description="Helical" evidence="5">
    <location>
        <begin position="183"/>
        <end position="201"/>
    </location>
</feature>
<dbReference type="InterPro" id="IPR004837">
    <property type="entry name" value="NaCa_Exmemb"/>
</dbReference>
<dbReference type="AlphaFoldDB" id="A0A1M6R940"/>
<dbReference type="GO" id="GO:0005262">
    <property type="term" value="F:calcium channel activity"/>
    <property type="evidence" value="ECO:0007669"/>
    <property type="project" value="TreeGrafter"/>
</dbReference>
<dbReference type="InterPro" id="IPR044880">
    <property type="entry name" value="NCX_ion-bd_dom_sf"/>
</dbReference>
<dbReference type="PANTHER" id="PTHR10846">
    <property type="entry name" value="SODIUM/POTASSIUM/CALCIUM EXCHANGER"/>
    <property type="match status" value="1"/>
</dbReference>
<dbReference type="GO" id="GO:0005886">
    <property type="term" value="C:plasma membrane"/>
    <property type="evidence" value="ECO:0007669"/>
    <property type="project" value="TreeGrafter"/>
</dbReference>
<gene>
    <name evidence="7" type="ORF">SAMN05720469_103150</name>
</gene>
<feature type="transmembrane region" description="Helical" evidence="5">
    <location>
        <begin position="312"/>
        <end position="330"/>
    </location>
</feature>
<protein>
    <submittedName>
        <fullName evidence="7">Cation:H+ antiporter</fullName>
    </submittedName>
</protein>
<evidence type="ECO:0000313" key="7">
    <source>
        <dbReference type="EMBL" id="SHK28817.1"/>
    </source>
</evidence>
<comment type="subcellular location">
    <subcellularLocation>
        <location evidence="1">Membrane</location>
        <topology evidence="1">Multi-pass membrane protein</topology>
    </subcellularLocation>
</comment>
<evidence type="ECO:0000259" key="6">
    <source>
        <dbReference type="Pfam" id="PF01699"/>
    </source>
</evidence>
<reference evidence="8" key="1">
    <citation type="submission" date="2016-11" db="EMBL/GenBank/DDBJ databases">
        <authorList>
            <person name="Varghese N."/>
            <person name="Submissions S."/>
        </authorList>
    </citation>
    <scope>NUCLEOTIDE SEQUENCE [LARGE SCALE GENOMIC DNA]</scope>
    <source>
        <strain evidence="8">UWOS</strain>
    </source>
</reference>
<accession>A0A1M6R940</accession>
<feature type="domain" description="Sodium/calcium exchanger membrane region" evidence="6">
    <location>
        <begin position="15"/>
        <end position="161"/>
    </location>
</feature>
<evidence type="ECO:0000256" key="3">
    <source>
        <dbReference type="ARBA" id="ARBA00022989"/>
    </source>
</evidence>
<evidence type="ECO:0000256" key="2">
    <source>
        <dbReference type="ARBA" id="ARBA00022692"/>
    </source>
</evidence>
<dbReference type="Proteomes" id="UP000184275">
    <property type="component" value="Unassembled WGS sequence"/>
</dbReference>
<keyword evidence="2 5" id="KW-0812">Transmembrane</keyword>
<dbReference type="GO" id="GO:0008273">
    <property type="term" value="F:calcium, potassium:sodium antiporter activity"/>
    <property type="evidence" value="ECO:0007669"/>
    <property type="project" value="TreeGrafter"/>
</dbReference>
<keyword evidence="3 5" id="KW-1133">Transmembrane helix</keyword>
<keyword evidence="4 5" id="KW-0472">Membrane</keyword>
<dbReference type="InterPro" id="IPR004481">
    <property type="entry name" value="K/Na/Ca-exchanger"/>
</dbReference>
<organism evidence="7 8">
    <name type="scientific">Fibrobacter intestinalis</name>
    <dbReference type="NCBI Taxonomy" id="28122"/>
    <lineage>
        <taxon>Bacteria</taxon>
        <taxon>Pseudomonadati</taxon>
        <taxon>Fibrobacterota</taxon>
        <taxon>Fibrobacteria</taxon>
        <taxon>Fibrobacterales</taxon>
        <taxon>Fibrobacteraceae</taxon>
        <taxon>Fibrobacter</taxon>
    </lineage>
</organism>
<dbReference type="PANTHER" id="PTHR10846:SF8">
    <property type="entry name" value="INNER MEMBRANE PROTEIN YRBG"/>
    <property type="match status" value="1"/>
</dbReference>
<evidence type="ECO:0000256" key="5">
    <source>
        <dbReference type="SAM" id="Phobius"/>
    </source>
</evidence>
<dbReference type="EMBL" id="FRAW01000003">
    <property type="protein sequence ID" value="SHK28817.1"/>
    <property type="molecule type" value="Genomic_DNA"/>
</dbReference>
<evidence type="ECO:0000313" key="8">
    <source>
        <dbReference type="Proteomes" id="UP000184275"/>
    </source>
</evidence>
<evidence type="ECO:0000256" key="1">
    <source>
        <dbReference type="ARBA" id="ARBA00004141"/>
    </source>
</evidence>
<feature type="transmembrane region" description="Helical" evidence="5">
    <location>
        <begin position="82"/>
        <end position="105"/>
    </location>
</feature>
<dbReference type="Gene3D" id="1.20.1420.30">
    <property type="entry name" value="NCX, central ion-binding region"/>
    <property type="match status" value="1"/>
</dbReference>